<protein>
    <submittedName>
        <fullName evidence="1">Uncharacterized protein</fullName>
    </submittedName>
</protein>
<reference evidence="1 2" key="1">
    <citation type="submission" date="2014-07" db="EMBL/GenBank/DDBJ databases">
        <title>Methanogenic archaea and the global carbon cycle.</title>
        <authorList>
            <person name="Henriksen J.R."/>
            <person name="Luke J."/>
            <person name="Reinhart S."/>
            <person name="Benedict M.N."/>
            <person name="Youngblut N.D."/>
            <person name="Metcalf M.E."/>
            <person name="Whitaker R.J."/>
            <person name="Metcalf W.W."/>
        </authorList>
    </citation>
    <scope>NUCLEOTIDE SEQUENCE [LARGE SCALE GENOMIC DNA]</scope>
    <source>
        <strain evidence="1 2">WWM610</strain>
    </source>
</reference>
<dbReference type="Proteomes" id="UP000033058">
    <property type="component" value="Chromosome"/>
</dbReference>
<accession>A0A0E3PV57</accession>
<dbReference type="EMBL" id="CP009509">
    <property type="protein sequence ID" value="AKB40302.1"/>
    <property type="molecule type" value="Genomic_DNA"/>
</dbReference>
<dbReference type="GeneID" id="60339744"/>
<name>A0A0E3PV57_METMZ</name>
<dbReference type="RefSeq" id="WP_015413250.1">
    <property type="nucleotide sequence ID" value="NZ_CP009509.1"/>
</dbReference>
<dbReference type="AlphaFoldDB" id="A0A0E3PV57"/>
<sequence>MSYNPVVERLIRTAYDKEPFSEQKIEGIEESLKDIKAGRVIAKESKKSLGIQEK</sequence>
<organism evidence="1 2">
    <name type="scientific">Methanosarcina mazei WWM610</name>
    <dbReference type="NCBI Taxonomy" id="1434117"/>
    <lineage>
        <taxon>Archaea</taxon>
        <taxon>Methanobacteriati</taxon>
        <taxon>Methanobacteriota</taxon>
        <taxon>Stenosarchaea group</taxon>
        <taxon>Methanomicrobia</taxon>
        <taxon>Methanosarcinales</taxon>
        <taxon>Methanosarcinaceae</taxon>
        <taxon>Methanosarcina</taxon>
    </lineage>
</organism>
<dbReference type="HOGENOM" id="CLU_213006_0_0_2"/>
<gene>
    <name evidence="1" type="ORF">MSMAW_1311</name>
</gene>
<dbReference type="PATRIC" id="fig|1434117.4.peg.1668"/>
<evidence type="ECO:0000313" key="2">
    <source>
        <dbReference type="Proteomes" id="UP000033058"/>
    </source>
</evidence>
<evidence type="ECO:0000313" key="1">
    <source>
        <dbReference type="EMBL" id="AKB40302.1"/>
    </source>
</evidence>
<proteinExistence type="predicted"/>